<evidence type="ECO:0000256" key="5">
    <source>
        <dbReference type="ARBA" id="ARBA00022692"/>
    </source>
</evidence>
<protein>
    <recommendedName>
        <fullName evidence="11">Biosynthetic peptidoglycan transglycosylase</fullName>
        <ecNumber evidence="11">2.4.99.28</ecNumber>
    </recommendedName>
    <alternativeName>
        <fullName evidence="11">Glycan polymerase</fullName>
    </alternativeName>
    <alternativeName>
        <fullName evidence="11">Peptidoglycan glycosyltransferase MtgA</fullName>
        <shortName evidence="11">PGT</shortName>
    </alternativeName>
</protein>
<dbReference type="PANTHER" id="PTHR30400:SF0">
    <property type="entry name" value="BIOSYNTHETIC PEPTIDOGLYCAN TRANSGLYCOSYLASE"/>
    <property type="match status" value="1"/>
</dbReference>
<evidence type="ECO:0000256" key="8">
    <source>
        <dbReference type="ARBA" id="ARBA00022989"/>
    </source>
</evidence>
<keyword evidence="10 11" id="KW-0961">Cell wall biogenesis/degradation</keyword>
<dbReference type="EMBL" id="WPHG01000001">
    <property type="protein sequence ID" value="MVA96426.1"/>
    <property type="molecule type" value="Genomic_DNA"/>
</dbReference>
<comment type="subcellular location">
    <subcellularLocation>
        <location evidence="11">Cell inner membrane</location>
        <topology evidence="11">Single-pass membrane protein</topology>
    </subcellularLocation>
</comment>
<dbReference type="Proteomes" id="UP000463224">
    <property type="component" value="Unassembled WGS sequence"/>
</dbReference>
<comment type="catalytic activity">
    <reaction evidence="11">
        <text>[GlcNAc-(1-&gt;4)-Mur2Ac(oyl-L-Ala-gamma-D-Glu-L-Lys-D-Ala-D-Ala)](n)-di-trans,octa-cis-undecaprenyl diphosphate + beta-D-GlcNAc-(1-&gt;4)-Mur2Ac(oyl-L-Ala-gamma-D-Glu-L-Lys-D-Ala-D-Ala)-di-trans,octa-cis-undecaprenyl diphosphate = [GlcNAc-(1-&gt;4)-Mur2Ac(oyl-L-Ala-gamma-D-Glu-L-Lys-D-Ala-D-Ala)](n+1)-di-trans,octa-cis-undecaprenyl diphosphate + di-trans,octa-cis-undecaprenyl diphosphate + H(+)</text>
        <dbReference type="Rhea" id="RHEA:23708"/>
        <dbReference type="Rhea" id="RHEA-COMP:9602"/>
        <dbReference type="Rhea" id="RHEA-COMP:9603"/>
        <dbReference type="ChEBI" id="CHEBI:15378"/>
        <dbReference type="ChEBI" id="CHEBI:58405"/>
        <dbReference type="ChEBI" id="CHEBI:60033"/>
        <dbReference type="ChEBI" id="CHEBI:78435"/>
        <dbReference type="EC" id="2.4.99.28"/>
    </reaction>
</comment>
<dbReference type="PANTHER" id="PTHR30400">
    <property type="entry name" value="MONOFUNCTIONAL BIOSYNTHETIC PEPTIDOGLYCAN TRANSGLYCOSYLASE"/>
    <property type="match status" value="1"/>
</dbReference>
<dbReference type="GO" id="GO:0071555">
    <property type="term" value="P:cell wall organization"/>
    <property type="evidence" value="ECO:0007669"/>
    <property type="project" value="UniProtKB-KW"/>
</dbReference>
<dbReference type="HAMAP" id="MF_00766">
    <property type="entry name" value="PGT_MtgA"/>
    <property type="match status" value="1"/>
</dbReference>
<comment type="caution">
    <text evidence="13">The sequence shown here is derived from an EMBL/GenBank/DDBJ whole genome shotgun (WGS) entry which is preliminary data.</text>
</comment>
<dbReference type="GO" id="GO:0008955">
    <property type="term" value="F:peptidoglycan glycosyltransferase activity"/>
    <property type="evidence" value="ECO:0007669"/>
    <property type="project" value="UniProtKB-UniRule"/>
</dbReference>
<evidence type="ECO:0000256" key="3">
    <source>
        <dbReference type="ARBA" id="ARBA00022676"/>
    </source>
</evidence>
<comment type="function">
    <text evidence="11">Peptidoglycan polymerase that catalyzes glycan chain elongation from lipid-linked precursors.</text>
</comment>
<dbReference type="InterPro" id="IPR023346">
    <property type="entry name" value="Lysozyme-like_dom_sf"/>
</dbReference>
<evidence type="ECO:0000259" key="12">
    <source>
        <dbReference type="Pfam" id="PF00912"/>
    </source>
</evidence>
<dbReference type="GO" id="GO:0016763">
    <property type="term" value="F:pentosyltransferase activity"/>
    <property type="evidence" value="ECO:0007669"/>
    <property type="project" value="InterPro"/>
</dbReference>
<keyword evidence="7 11" id="KW-0573">Peptidoglycan synthesis</keyword>
<dbReference type="Gene3D" id="1.10.3810.10">
    <property type="entry name" value="Biosynthetic peptidoglycan transglycosylase-like"/>
    <property type="match status" value="1"/>
</dbReference>
<reference evidence="13 14" key="1">
    <citation type="submission" date="2019-12" db="EMBL/GenBank/DDBJ databases">
        <title>Nitratireductor arenosus sp. nov., Isolated from sea sand, Jeju island, South Korea.</title>
        <authorList>
            <person name="Kim W."/>
        </authorList>
    </citation>
    <scope>NUCLEOTIDE SEQUENCE [LARGE SCALE GENOMIC DNA]</scope>
    <source>
        <strain evidence="13 14">CAU 1489</strain>
    </source>
</reference>
<keyword evidence="6 11" id="KW-0133">Cell shape</keyword>
<keyword evidence="4 11" id="KW-0808">Transferase</keyword>
<dbReference type="AlphaFoldDB" id="A0A844Q8K4"/>
<name>A0A844Q8K4_9HYPH</name>
<evidence type="ECO:0000256" key="7">
    <source>
        <dbReference type="ARBA" id="ARBA00022984"/>
    </source>
</evidence>
<dbReference type="GO" id="GO:0009252">
    <property type="term" value="P:peptidoglycan biosynthetic process"/>
    <property type="evidence" value="ECO:0007669"/>
    <property type="project" value="UniProtKB-UniRule"/>
</dbReference>
<sequence>MARRKRRKSRWTTWLRRVVAACMAIALLPLALSLLYVWPAIHPVSTLMVRDLVTGTSYQRRWVPIEDIAPVLIHSVMMSEDGQFCSHRGIDWGELNVVIDDALSGEPTRGASTIPMQTVKNLFLWHGRSLLRKAIEAPLALVFDAIVPKKRIMEIYLNIVEWAPGVYGAEAAAQHHFNRSAGKLTRRQSALLAVTLPNPVERNPAKPSKGLNRLASIIEKRAAGAGDYIGCVR</sequence>
<keyword evidence="2 11" id="KW-0997">Cell inner membrane</keyword>
<dbReference type="RefSeq" id="WP_156711367.1">
    <property type="nucleotide sequence ID" value="NZ_WPHG01000001.1"/>
</dbReference>
<evidence type="ECO:0000256" key="6">
    <source>
        <dbReference type="ARBA" id="ARBA00022960"/>
    </source>
</evidence>
<evidence type="ECO:0000256" key="11">
    <source>
        <dbReference type="HAMAP-Rule" id="MF_00766"/>
    </source>
</evidence>
<dbReference type="EC" id="2.4.99.28" evidence="11"/>
<dbReference type="GO" id="GO:0009274">
    <property type="term" value="C:peptidoglycan-based cell wall"/>
    <property type="evidence" value="ECO:0007669"/>
    <property type="project" value="InterPro"/>
</dbReference>
<evidence type="ECO:0000256" key="1">
    <source>
        <dbReference type="ARBA" id="ARBA00022475"/>
    </source>
</evidence>
<keyword evidence="8 11" id="KW-1133">Transmembrane helix</keyword>
<dbReference type="GO" id="GO:0005886">
    <property type="term" value="C:plasma membrane"/>
    <property type="evidence" value="ECO:0007669"/>
    <property type="project" value="UniProtKB-SubCell"/>
</dbReference>
<evidence type="ECO:0000256" key="2">
    <source>
        <dbReference type="ARBA" id="ARBA00022519"/>
    </source>
</evidence>
<dbReference type="InterPro" id="IPR036950">
    <property type="entry name" value="PBP_transglycosylase"/>
</dbReference>
<keyword evidence="14" id="KW-1185">Reference proteome</keyword>
<evidence type="ECO:0000256" key="10">
    <source>
        <dbReference type="ARBA" id="ARBA00023316"/>
    </source>
</evidence>
<dbReference type="Pfam" id="PF00912">
    <property type="entry name" value="Transgly"/>
    <property type="match status" value="1"/>
</dbReference>
<dbReference type="NCBIfam" id="TIGR02070">
    <property type="entry name" value="mono_pep_trsgly"/>
    <property type="match status" value="1"/>
</dbReference>
<keyword evidence="3 11" id="KW-0328">Glycosyltransferase</keyword>
<comment type="pathway">
    <text evidence="11">Cell wall biogenesis; peptidoglycan biosynthesis.</text>
</comment>
<feature type="domain" description="Glycosyl transferase family 51" evidence="12">
    <location>
        <begin position="56"/>
        <end position="218"/>
    </location>
</feature>
<dbReference type="UniPathway" id="UPA00219"/>
<dbReference type="InterPro" id="IPR011812">
    <property type="entry name" value="Pep_trsgly"/>
</dbReference>
<evidence type="ECO:0000256" key="4">
    <source>
        <dbReference type="ARBA" id="ARBA00022679"/>
    </source>
</evidence>
<keyword evidence="5 11" id="KW-0812">Transmembrane</keyword>
<dbReference type="SUPFAM" id="SSF53955">
    <property type="entry name" value="Lysozyme-like"/>
    <property type="match status" value="1"/>
</dbReference>
<evidence type="ECO:0000256" key="9">
    <source>
        <dbReference type="ARBA" id="ARBA00023136"/>
    </source>
</evidence>
<gene>
    <name evidence="11 13" type="primary">mtgA</name>
    <name evidence="13" type="ORF">GN330_04095</name>
</gene>
<organism evidence="13 14">
    <name type="scientific">Nitratireductor arenosus</name>
    <dbReference type="NCBI Taxonomy" id="2682096"/>
    <lineage>
        <taxon>Bacteria</taxon>
        <taxon>Pseudomonadati</taxon>
        <taxon>Pseudomonadota</taxon>
        <taxon>Alphaproteobacteria</taxon>
        <taxon>Hyphomicrobiales</taxon>
        <taxon>Phyllobacteriaceae</taxon>
        <taxon>Nitratireductor</taxon>
    </lineage>
</organism>
<proteinExistence type="inferred from homology"/>
<comment type="similarity">
    <text evidence="11">Belongs to the glycosyltransferase 51 family.</text>
</comment>
<keyword evidence="1 11" id="KW-1003">Cell membrane</keyword>
<dbReference type="GO" id="GO:0008360">
    <property type="term" value="P:regulation of cell shape"/>
    <property type="evidence" value="ECO:0007669"/>
    <property type="project" value="UniProtKB-KW"/>
</dbReference>
<evidence type="ECO:0000313" key="13">
    <source>
        <dbReference type="EMBL" id="MVA96426.1"/>
    </source>
</evidence>
<accession>A0A844Q8K4</accession>
<keyword evidence="9 11" id="KW-0472">Membrane</keyword>
<dbReference type="InterPro" id="IPR001264">
    <property type="entry name" value="Glyco_trans_51"/>
</dbReference>
<evidence type="ECO:0000313" key="14">
    <source>
        <dbReference type="Proteomes" id="UP000463224"/>
    </source>
</evidence>